<reference evidence="2 3" key="1">
    <citation type="journal article" date="2022" name="Nat. Ecol. Evol.">
        <title>A masculinizing supergene underlies an exaggerated male reproductive morph in a spider.</title>
        <authorList>
            <person name="Hendrickx F."/>
            <person name="De Corte Z."/>
            <person name="Sonet G."/>
            <person name="Van Belleghem S.M."/>
            <person name="Kostlbacher S."/>
            <person name="Vangestel C."/>
        </authorList>
    </citation>
    <scope>NUCLEOTIDE SEQUENCE [LARGE SCALE GENOMIC DNA]</scope>
    <source>
        <strain evidence="2">W744_W776</strain>
    </source>
</reference>
<protein>
    <submittedName>
        <fullName evidence="2">Uncharacterized protein</fullName>
    </submittedName>
</protein>
<feature type="compositionally biased region" description="Pro residues" evidence="1">
    <location>
        <begin position="97"/>
        <end position="120"/>
    </location>
</feature>
<accession>A0AAV6VKE2</accession>
<dbReference type="AlphaFoldDB" id="A0AAV6VKE2"/>
<evidence type="ECO:0000313" key="3">
    <source>
        <dbReference type="Proteomes" id="UP000827092"/>
    </source>
</evidence>
<name>A0AAV6VKE2_9ARAC</name>
<gene>
    <name evidence="2" type="ORF">JTE90_027633</name>
</gene>
<keyword evidence="3" id="KW-1185">Reference proteome</keyword>
<dbReference type="Proteomes" id="UP000827092">
    <property type="component" value="Unassembled WGS sequence"/>
</dbReference>
<organism evidence="2 3">
    <name type="scientific">Oedothorax gibbosus</name>
    <dbReference type="NCBI Taxonomy" id="931172"/>
    <lineage>
        <taxon>Eukaryota</taxon>
        <taxon>Metazoa</taxon>
        <taxon>Ecdysozoa</taxon>
        <taxon>Arthropoda</taxon>
        <taxon>Chelicerata</taxon>
        <taxon>Arachnida</taxon>
        <taxon>Araneae</taxon>
        <taxon>Araneomorphae</taxon>
        <taxon>Entelegynae</taxon>
        <taxon>Araneoidea</taxon>
        <taxon>Linyphiidae</taxon>
        <taxon>Erigoninae</taxon>
        <taxon>Oedothorax</taxon>
    </lineage>
</organism>
<feature type="compositionally biased region" description="Low complexity" evidence="1">
    <location>
        <begin position="153"/>
        <end position="168"/>
    </location>
</feature>
<proteinExistence type="predicted"/>
<evidence type="ECO:0000256" key="1">
    <source>
        <dbReference type="SAM" id="MobiDB-lite"/>
    </source>
</evidence>
<evidence type="ECO:0000313" key="2">
    <source>
        <dbReference type="EMBL" id="KAG8196930.1"/>
    </source>
</evidence>
<sequence length="215" mass="24399">MFLGRRLRTRLSLILPNMAENVETMDLKQRRSFTPGETVYVRSVRGEKVKWFPGRIIHRRSEVTYDVQVGGQLGFCHADHLRRNPATDEVWTHPEVDPPIPERPPLPSPERPPSPNPERPAAPVSSSRGPPEPVDAPSDPPRMPPLEIEGTHQSESSVPVESSPVQSPGPMQPERPQNEPRRSTPVRSPSPTQPERPEPRRSTRIRRPPDRLMYQ</sequence>
<dbReference type="EMBL" id="JAFNEN010000063">
    <property type="protein sequence ID" value="KAG8196930.1"/>
    <property type="molecule type" value="Genomic_DNA"/>
</dbReference>
<feature type="compositionally biased region" description="Pro residues" evidence="1">
    <location>
        <begin position="130"/>
        <end position="144"/>
    </location>
</feature>
<feature type="region of interest" description="Disordered" evidence="1">
    <location>
        <begin position="89"/>
        <end position="215"/>
    </location>
</feature>
<comment type="caution">
    <text evidence="2">The sequence shown here is derived from an EMBL/GenBank/DDBJ whole genome shotgun (WGS) entry which is preliminary data.</text>
</comment>